<keyword evidence="2" id="KW-1185">Reference proteome</keyword>
<accession>A0ABX0KY45</accession>
<reference evidence="1 2" key="1">
    <citation type="submission" date="2020-03" db="EMBL/GenBank/DDBJ databases">
        <title>Draft genome sequence of environmentally isolated cultures.</title>
        <authorList>
            <person name="Wilson H.S."/>
            <person name="De Leon M.E."/>
        </authorList>
    </citation>
    <scope>NUCLEOTIDE SEQUENCE [LARGE SCALE GENOMIC DNA]</scope>
    <source>
        <strain evidence="1 2">HSC-31F16</strain>
    </source>
</reference>
<comment type="caution">
    <text evidence="1">The sequence shown here is derived from an EMBL/GenBank/DDBJ whole genome shotgun (WGS) entry which is preliminary data.</text>
</comment>
<dbReference type="Proteomes" id="UP001515641">
    <property type="component" value="Unassembled WGS sequence"/>
</dbReference>
<evidence type="ECO:0000313" key="1">
    <source>
        <dbReference type="EMBL" id="NHR04464.1"/>
    </source>
</evidence>
<proteinExistence type="predicted"/>
<protein>
    <recommendedName>
        <fullName evidence="3">Lipoprotein</fullName>
    </recommendedName>
</protein>
<name>A0ABX0KY45_9NEIS</name>
<dbReference type="PROSITE" id="PS51257">
    <property type="entry name" value="PROKAR_LIPOPROTEIN"/>
    <property type="match status" value="1"/>
</dbReference>
<sequence>MKLLSHFSLPLILTATLAGCNSSKPDEQLKLALNNGLADEKPLCVELPSGASFERVQLFADSHPGSQTFKDVDAKALAPYKALESVGLIHAKGTQQEPSKSGVKNFALFELTPEGKKYQPKPGAGKLCYGAGEVTQVIEISDVKESSAGPKVNVTFKYRMVVKADWAKLPQIKEAFGIPELVFQNNERGPLTLPVFKVESGWSNKPA</sequence>
<dbReference type="RefSeq" id="WP_166450980.1">
    <property type="nucleotide sequence ID" value="NZ_JAAOMA010000004.1"/>
</dbReference>
<organism evidence="1 2">
    <name type="scientific">Chromobacterium fluminis</name>
    <dbReference type="NCBI Taxonomy" id="3044269"/>
    <lineage>
        <taxon>Bacteria</taxon>
        <taxon>Pseudomonadati</taxon>
        <taxon>Pseudomonadota</taxon>
        <taxon>Betaproteobacteria</taxon>
        <taxon>Neisseriales</taxon>
        <taxon>Chromobacteriaceae</taxon>
        <taxon>Chromobacterium</taxon>
    </lineage>
</organism>
<evidence type="ECO:0008006" key="3">
    <source>
        <dbReference type="Google" id="ProtNLM"/>
    </source>
</evidence>
<dbReference type="EMBL" id="JAAOMA010000004">
    <property type="protein sequence ID" value="NHR04464.1"/>
    <property type="molecule type" value="Genomic_DNA"/>
</dbReference>
<gene>
    <name evidence="1" type="ORF">HA052_04565</name>
</gene>
<evidence type="ECO:0000313" key="2">
    <source>
        <dbReference type="Proteomes" id="UP001515641"/>
    </source>
</evidence>